<evidence type="ECO:0008006" key="3">
    <source>
        <dbReference type="Google" id="ProtNLM"/>
    </source>
</evidence>
<feature type="region of interest" description="Disordered" evidence="1">
    <location>
        <begin position="788"/>
        <end position="841"/>
    </location>
</feature>
<dbReference type="GO" id="GO:0005634">
    <property type="term" value="C:nucleus"/>
    <property type="evidence" value="ECO:0007669"/>
    <property type="project" value="InterPro"/>
</dbReference>
<dbReference type="GO" id="GO:0033314">
    <property type="term" value="P:mitotic DNA replication checkpoint signaling"/>
    <property type="evidence" value="ECO:0007669"/>
    <property type="project" value="InterPro"/>
</dbReference>
<dbReference type="PANTHER" id="PTHR21556:SF2">
    <property type="entry name" value="TRESLIN"/>
    <property type="match status" value="1"/>
</dbReference>
<dbReference type="InterPro" id="IPR026153">
    <property type="entry name" value="Treslin"/>
</dbReference>
<protein>
    <recommendedName>
        <fullName evidence="3">Treslin N-terminal domain-containing protein</fullName>
    </recommendedName>
</protein>
<organism evidence="2">
    <name type="scientific">Setaria italica</name>
    <name type="common">Foxtail millet</name>
    <name type="synonym">Panicum italicum</name>
    <dbReference type="NCBI Taxonomy" id="4555"/>
    <lineage>
        <taxon>Eukaryota</taxon>
        <taxon>Viridiplantae</taxon>
        <taxon>Streptophyta</taxon>
        <taxon>Embryophyta</taxon>
        <taxon>Tracheophyta</taxon>
        <taxon>Spermatophyta</taxon>
        <taxon>Magnoliopsida</taxon>
        <taxon>Liliopsida</taxon>
        <taxon>Poales</taxon>
        <taxon>Poaceae</taxon>
        <taxon>PACMAD clade</taxon>
        <taxon>Panicoideae</taxon>
        <taxon>Panicodae</taxon>
        <taxon>Paniceae</taxon>
        <taxon>Cenchrinae</taxon>
        <taxon>Setaria</taxon>
    </lineage>
</organism>
<proteinExistence type="predicted"/>
<accession>A0A368R084</accession>
<dbReference type="PANTHER" id="PTHR21556">
    <property type="entry name" value="TRESLIN"/>
    <property type="match status" value="1"/>
</dbReference>
<evidence type="ECO:0000313" key="2">
    <source>
        <dbReference type="EMBL" id="RCV23572.1"/>
    </source>
</evidence>
<gene>
    <name evidence="2" type="ORF">SETIT_5G017300v2</name>
</gene>
<dbReference type="EMBL" id="CM003532">
    <property type="protein sequence ID" value="RCV23572.1"/>
    <property type="molecule type" value="Genomic_DNA"/>
</dbReference>
<dbReference type="GO" id="GO:0010212">
    <property type="term" value="P:response to ionizing radiation"/>
    <property type="evidence" value="ECO:0007669"/>
    <property type="project" value="InterPro"/>
</dbReference>
<dbReference type="OrthoDB" id="1913152at2759"/>
<feature type="compositionally biased region" description="Basic and acidic residues" evidence="1">
    <location>
        <begin position="825"/>
        <end position="841"/>
    </location>
</feature>
<dbReference type="AlphaFoldDB" id="A0A368R084"/>
<dbReference type="STRING" id="4555.A0A368R084"/>
<dbReference type="GO" id="GO:0006260">
    <property type="term" value="P:DNA replication"/>
    <property type="evidence" value="ECO:0007669"/>
    <property type="project" value="InterPro"/>
</dbReference>
<reference evidence="2" key="2">
    <citation type="submission" date="2015-07" db="EMBL/GenBank/DDBJ databases">
        <authorList>
            <person name="Noorani M."/>
        </authorList>
    </citation>
    <scope>NUCLEOTIDE SEQUENCE</scope>
    <source>
        <strain evidence="2">Yugu1</strain>
    </source>
</reference>
<evidence type="ECO:0000256" key="1">
    <source>
        <dbReference type="SAM" id="MobiDB-lite"/>
    </source>
</evidence>
<name>A0A368R084_SETIT</name>
<feature type="compositionally biased region" description="Low complexity" evidence="1">
    <location>
        <begin position="919"/>
        <end position="928"/>
    </location>
</feature>
<reference evidence="2" key="1">
    <citation type="journal article" date="2012" name="Nat. Biotechnol.">
        <title>Reference genome sequence of the model plant Setaria.</title>
        <authorList>
            <person name="Bennetzen J.L."/>
            <person name="Schmutz J."/>
            <person name="Wang H."/>
            <person name="Percifield R."/>
            <person name="Hawkins J."/>
            <person name="Pontaroli A.C."/>
            <person name="Estep M."/>
            <person name="Feng L."/>
            <person name="Vaughn J.N."/>
            <person name="Grimwood J."/>
            <person name="Jenkins J."/>
            <person name="Barry K."/>
            <person name="Lindquist E."/>
            <person name="Hellsten U."/>
            <person name="Deshpande S."/>
            <person name="Wang X."/>
            <person name="Wu X."/>
            <person name="Mitros T."/>
            <person name="Triplett J."/>
            <person name="Yang X."/>
            <person name="Ye C.Y."/>
            <person name="Mauro-Herrera M."/>
            <person name="Wang L."/>
            <person name="Li P."/>
            <person name="Sharma M."/>
            <person name="Sharma R."/>
            <person name="Ronald P.C."/>
            <person name="Panaud O."/>
            <person name="Kellogg E.A."/>
            <person name="Brutnell T.P."/>
            <person name="Doust A.N."/>
            <person name="Tuskan G.A."/>
            <person name="Rokhsar D."/>
            <person name="Devos K.M."/>
        </authorList>
    </citation>
    <scope>NUCLEOTIDE SEQUENCE [LARGE SCALE GENOMIC DNA]</scope>
    <source>
        <strain evidence="2">Yugu1</strain>
    </source>
</reference>
<sequence length="962" mass="104616">MTAVAGEPRRVVLLLDLDPLLPSPGSSSASAPASAPAASSYLAAVLPAATSLLAASPSPASLSAGRLFFSSLSPILSSSLLPRALPAAPTPLSFDLHPATLATLAPLRRLALRGPTHPRVPASSSIAKSLLQLEHDYSWDPDPQRARRRGFDPPPNLVVLFTAAAEFDEFGADGSFIDKFRKVFGPARDRLSANGLQVCWVAVASASEGIRRAVTELGWWFTTADAVALGSAVAPPTLVWGGVARCVGEGGQRGEVVLEIADVEGKPLLCKSCEVEVVGSPRWQGSGNNVSKILVKSVCEVGNWEQLVGGDGDAAMVRGCQREGGKGDGEEAVVKEYFPHQILELVLGDEKDRLGGAKPIWQLILVFLSRRNYCAAVSVSDGYGSSVDGVLVPFSMNCALLCFNKNGSSLGQVAAKGLETPDSCVSDAAKVQSARRKRSRLVNKLCEATTWNTFCDVLLKHADGSMPVVDFEELYFSRYGATSKKLRFLKCWMKQVKQSYLNTLPSLHTEREKCLPSKDESEARLLVSEEDASAGRVNFSVDDADSNKVETPLNEADCNKVDIPVDEADCSGVDRPVGEESSMFSSMEDLEAFLESVPHKIEQALCSEDADLGNLAERLVGLSAHALLVKHGKIAVWYSEHKEEEDASGAKIACELSNILLRKPKELVSKYRGSNSASVASEQTAKYSTCYKIREHELQILLRMEIIKSELGSAIEESSKQKMIKEICSLLQFIDINLQGDSFQSDSILEYAEKTIKSRYISSMEDVIKKIYTQMEFDLFDDDDEIDCSDSVPSSSNQEDARFDRGGSHWNSAGASTSASAHHLLQRDARSSRQRDDDRHDELMVRAQLRRDRQRRLSSFTSWVPDLRRVWALKHPGKEPSVPLPRSRSSSSSKRRKRRRAACTDVVFETPMTAAKRQGSGSESPPESDGGEGTTRAAALGTVSKALFDEEEIETDVSSSSM</sequence>
<feature type="compositionally biased region" description="Low complexity" evidence="1">
    <location>
        <begin position="812"/>
        <end position="821"/>
    </location>
</feature>
<feature type="region of interest" description="Disordered" evidence="1">
    <location>
        <begin position="876"/>
        <end position="962"/>
    </location>
</feature>